<dbReference type="PANTHER" id="PTHR33154:SF33">
    <property type="entry name" value="TRANSCRIPTIONAL REPRESSOR SDPR"/>
    <property type="match status" value="1"/>
</dbReference>
<sequence length="94" mass="10865">MLNDAFKALSDPTRRRILELLQERDMSAGEIADCFDMAKPSVSHHLNVLKNAGFILDERKGQNIIYSLNTTIFQEIMKWFFDFGKGGNQNEKRE</sequence>
<evidence type="ECO:0000259" key="4">
    <source>
        <dbReference type="PROSITE" id="PS50987"/>
    </source>
</evidence>
<dbReference type="PRINTS" id="PR00778">
    <property type="entry name" value="HTHARSR"/>
</dbReference>
<name>A0A9D1T4H8_9FIRM</name>
<evidence type="ECO:0000256" key="3">
    <source>
        <dbReference type="ARBA" id="ARBA00023163"/>
    </source>
</evidence>
<dbReference type="CDD" id="cd00090">
    <property type="entry name" value="HTH_ARSR"/>
    <property type="match status" value="1"/>
</dbReference>
<dbReference type="PANTHER" id="PTHR33154">
    <property type="entry name" value="TRANSCRIPTIONAL REGULATOR, ARSR FAMILY"/>
    <property type="match status" value="1"/>
</dbReference>
<keyword evidence="2" id="KW-0238">DNA-binding</keyword>
<dbReference type="InterPro" id="IPR011991">
    <property type="entry name" value="ArsR-like_HTH"/>
</dbReference>
<dbReference type="InterPro" id="IPR051081">
    <property type="entry name" value="HTH_MetalResp_TranReg"/>
</dbReference>
<evidence type="ECO:0000313" key="5">
    <source>
        <dbReference type="EMBL" id="HIV11560.1"/>
    </source>
</evidence>
<dbReference type="InterPro" id="IPR047796">
    <property type="entry name" value="SdpR-like_repress"/>
</dbReference>
<dbReference type="Pfam" id="PF01022">
    <property type="entry name" value="HTH_5"/>
    <property type="match status" value="1"/>
</dbReference>
<dbReference type="GO" id="GO:0003677">
    <property type="term" value="F:DNA binding"/>
    <property type="evidence" value="ECO:0007669"/>
    <property type="project" value="UniProtKB-KW"/>
</dbReference>
<reference evidence="5" key="1">
    <citation type="submission" date="2020-10" db="EMBL/GenBank/DDBJ databases">
        <authorList>
            <person name="Gilroy R."/>
        </authorList>
    </citation>
    <scope>NUCLEOTIDE SEQUENCE</scope>
    <source>
        <strain evidence="5">ChiBcec2-4451</strain>
    </source>
</reference>
<accession>A0A9D1T4H8</accession>
<keyword evidence="3" id="KW-0804">Transcription</keyword>
<evidence type="ECO:0000313" key="6">
    <source>
        <dbReference type="Proteomes" id="UP000886723"/>
    </source>
</evidence>
<feature type="domain" description="HTH arsR-type" evidence="4">
    <location>
        <begin position="1"/>
        <end position="88"/>
    </location>
</feature>
<comment type="caution">
    <text evidence="5">The sequence shown here is derived from an EMBL/GenBank/DDBJ whole genome shotgun (WGS) entry which is preliminary data.</text>
</comment>
<dbReference type="InterPro" id="IPR036390">
    <property type="entry name" value="WH_DNA-bd_sf"/>
</dbReference>
<evidence type="ECO:0000256" key="1">
    <source>
        <dbReference type="ARBA" id="ARBA00023015"/>
    </source>
</evidence>
<dbReference type="PROSITE" id="PS50987">
    <property type="entry name" value="HTH_ARSR_2"/>
    <property type="match status" value="1"/>
</dbReference>
<organism evidence="5 6">
    <name type="scientific">Candidatus Pullilachnospira stercoravium</name>
    <dbReference type="NCBI Taxonomy" id="2840913"/>
    <lineage>
        <taxon>Bacteria</taxon>
        <taxon>Bacillati</taxon>
        <taxon>Bacillota</taxon>
        <taxon>Clostridia</taxon>
        <taxon>Lachnospirales</taxon>
        <taxon>Lachnospiraceae</taxon>
        <taxon>Lachnospiraceae incertae sedis</taxon>
        <taxon>Candidatus Pullilachnospira</taxon>
    </lineage>
</organism>
<dbReference type="NCBIfam" id="NF033788">
    <property type="entry name" value="HTH_metalloreg"/>
    <property type="match status" value="1"/>
</dbReference>
<dbReference type="Proteomes" id="UP000886723">
    <property type="component" value="Unassembled WGS sequence"/>
</dbReference>
<dbReference type="SUPFAM" id="SSF46785">
    <property type="entry name" value="Winged helix' DNA-binding domain"/>
    <property type="match status" value="1"/>
</dbReference>
<dbReference type="GO" id="GO:0003700">
    <property type="term" value="F:DNA-binding transcription factor activity"/>
    <property type="evidence" value="ECO:0007669"/>
    <property type="project" value="InterPro"/>
</dbReference>
<dbReference type="AlphaFoldDB" id="A0A9D1T4H8"/>
<dbReference type="Gene3D" id="1.10.10.10">
    <property type="entry name" value="Winged helix-like DNA-binding domain superfamily/Winged helix DNA-binding domain"/>
    <property type="match status" value="1"/>
</dbReference>
<dbReference type="EMBL" id="DVON01000008">
    <property type="protein sequence ID" value="HIV11560.1"/>
    <property type="molecule type" value="Genomic_DNA"/>
</dbReference>
<dbReference type="InterPro" id="IPR001845">
    <property type="entry name" value="HTH_ArsR_DNA-bd_dom"/>
</dbReference>
<protein>
    <submittedName>
        <fullName evidence="5">Winged helix-turn-helix transcriptional regulator</fullName>
    </submittedName>
</protein>
<dbReference type="SMART" id="SM00418">
    <property type="entry name" value="HTH_ARSR"/>
    <property type="match status" value="1"/>
</dbReference>
<proteinExistence type="predicted"/>
<reference evidence="5" key="2">
    <citation type="journal article" date="2021" name="PeerJ">
        <title>Extensive microbial diversity within the chicken gut microbiome revealed by metagenomics and culture.</title>
        <authorList>
            <person name="Gilroy R."/>
            <person name="Ravi A."/>
            <person name="Getino M."/>
            <person name="Pursley I."/>
            <person name="Horton D.L."/>
            <person name="Alikhan N.F."/>
            <person name="Baker D."/>
            <person name="Gharbi K."/>
            <person name="Hall N."/>
            <person name="Watson M."/>
            <person name="Adriaenssens E.M."/>
            <person name="Foster-Nyarko E."/>
            <person name="Jarju S."/>
            <person name="Secka A."/>
            <person name="Antonio M."/>
            <person name="Oren A."/>
            <person name="Chaudhuri R.R."/>
            <person name="La Ragione R."/>
            <person name="Hildebrand F."/>
            <person name="Pallen M.J."/>
        </authorList>
    </citation>
    <scope>NUCLEOTIDE SEQUENCE</scope>
    <source>
        <strain evidence="5">ChiBcec2-4451</strain>
    </source>
</reference>
<keyword evidence="1" id="KW-0805">Transcription regulation</keyword>
<dbReference type="NCBIfam" id="NF033789">
    <property type="entry name" value="repress_SdpR"/>
    <property type="match status" value="1"/>
</dbReference>
<gene>
    <name evidence="5" type="ORF">IAA63_00280</name>
</gene>
<dbReference type="InterPro" id="IPR036388">
    <property type="entry name" value="WH-like_DNA-bd_sf"/>
</dbReference>
<evidence type="ECO:0000256" key="2">
    <source>
        <dbReference type="ARBA" id="ARBA00023125"/>
    </source>
</evidence>